<evidence type="ECO:0000259" key="1">
    <source>
        <dbReference type="Pfam" id="PF07727"/>
    </source>
</evidence>
<reference evidence="3" key="1">
    <citation type="submission" date="2025-08" db="UniProtKB">
        <authorList>
            <consortium name="RefSeq"/>
        </authorList>
    </citation>
    <scope>IDENTIFICATION</scope>
    <source>
        <strain evidence="3">OHB3-1</strain>
    </source>
</reference>
<gene>
    <name evidence="3" type="primary">LOC111018513</name>
</gene>
<dbReference type="GeneID" id="111018513"/>
<sequence>MGFFQSKADSSLFIRGSGSSFVALLVYVDDIIITGASLAIVDKLKSLLHQHFQLKDLRSLKFFLGLELARTSTGIFLSQRHYTLSLLEDAGLLGCRPVSVPMDLTLKLQAIADGDLIADPALYRKFVGKLLYLTISRPDITFAFHKLSQFVSCPGKEHLAAVHHLLRYLKKTLGRGILLSASNSFQLKAFSDEDWGSCVDTRKSITFLGDSMVSWKAKKQSTISQSSAEAEYRALAATTCEII</sequence>
<dbReference type="KEGG" id="mcha:111018513"/>
<protein>
    <submittedName>
        <fullName evidence="3">Uncharacterized protein LOC111018513</fullName>
    </submittedName>
</protein>
<organism evidence="2 3">
    <name type="scientific">Momordica charantia</name>
    <name type="common">Bitter gourd</name>
    <name type="synonym">Balsam pear</name>
    <dbReference type="NCBI Taxonomy" id="3673"/>
    <lineage>
        <taxon>Eukaryota</taxon>
        <taxon>Viridiplantae</taxon>
        <taxon>Streptophyta</taxon>
        <taxon>Embryophyta</taxon>
        <taxon>Tracheophyta</taxon>
        <taxon>Spermatophyta</taxon>
        <taxon>Magnoliopsida</taxon>
        <taxon>eudicotyledons</taxon>
        <taxon>Gunneridae</taxon>
        <taxon>Pentapetalae</taxon>
        <taxon>rosids</taxon>
        <taxon>fabids</taxon>
        <taxon>Cucurbitales</taxon>
        <taxon>Cucurbitaceae</taxon>
        <taxon>Momordiceae</taxon>
        <taxon>Momordica</taxon>
    </lineage>
</organism>
<dbReference type="Proteomes" id="UP000504603">
    <property type="component" value="Unplaced"/>
</dbReference>
<dbReference type="InterPro" id="IPR043502">
    <property type="entry name" value="DNA/RNA_pol_sf"/>
</dbReference>
<accession>A0A6J1DB63</accession>
<dbReference type="SUPFAM" id="SSF56672">
    <property type="entry name" value="DNA/RNA polymerases"/>
    <property type="match status" value="1"/>
</dbReference>
<evidence type="ECO:0000313" key="2">
    <source>
        <dbReference type="Proteomes" id="UP000504603"/>
    </source>
</evidence>
<proteinExistence type="predicted"/>
<name>A0A6J1DB63_MOMCH</name>
<dbReference type="PANTHER" id="PTHR11439">
    <property type="entry name" value="GAG-POL-RELATED RETROTRANSPOSON"/>
    <property type="match status" value="1"/>
</dbReference>
<dbReference type="PANTHER" id="PTHR11439:SF463">
    <property type="entry name" value="REVERSE TRANSCRIPTASE TY1_COPIA-TYPE DOMAIN-CONTAINING PROTEIN"/>
    <property type="match status" value="1"/>
</dbReference>
<feature type="domain" description="Reverse transcriptase Ty1/copia-type" evidence="1">
    <location>
        <begin position="2"/>
        <end position="102"/>
    </location>
</feature>
<dbReference type="Pfam" id="PF07727">
    <property type="entry name" value="RVT_2"/>
    <property type="match status" value="1"/>
</dbReference>
<dbReference type="RefSeq" id="XP_022150316.1">
    <property type="nucleotide sequence ID" value="XM_022294624.1"/>
</dbReference>
<dbReference type="AlphaFoldDB" id="A0A6J1DB63"/>
<dbReference type="CDD" id="cd09272">
    <property type="entry name" value="RNase_HI_RT_Ty1"/>
    <property type="match status" value="1"/>
</dbReference>
<keyword evidence="2" id="KW-1185">Reference proteome</keyword>
<evidence type="ECO:0000313" key="3">
    <source>
        <dbReference type="RefSeq" id="XP_022150316.1"/>
    </source>
</evidence>
<dbReference type="InterPro" id="IPR013103">
    <property type="entry name" value="RVT_2"/>
</dbReference>
<dbReference type="OrthoDB" id="1688190at2759"/>